<dbReference type="SUPFAM" id="SSF52799">
    <property type="entry name" value="(Phosphotyrosine protein) phosphatases II"/>
    <property type="match status" value="1"/>
</dbReference>
<protein>
    <submittedName>
        <fullName evidence="4">PTN20 phosphatase</fullName>
    </submittedName>
</protein>
<dbReference type="Gene3D" id="3.90.190.10">
    <property type="entry name" value="Protein tyrosine phosphatase superfamily"/>
    <property type="match status" value="1"/>
</dbReference>
<evidence type="ECO:0000313" key="5">
    <source>
        <dbReference type="Proteomes" id="UP000540762"/>
    </source>
</evidence>
<dbReference type="PANTHER" id="PTHR46900">
    <property type="entry name" value="TYROSINE-PROTEIN PHOSPHATASE NON-RECEPTOR TYPE 13"/>
    <property type="match status" value="1"/>
</dbReference>
<reference evidence="4 5" key="1">
    <citation type="submission" date="2019-09" db="EMBL/GenBank/DDBJ databases">
        <title>Bird 10,000 Genomes (B10K) Project - Family phase.</title>
        <authorList>
            <person name="Zhang G."/>
        </authorList>
    </citation>
    <scope>NUCLEOTIDE SEQUENCE [LARGE SCALE GENOMIC DNA]</scope>
    <source>
        <strain evidence="4">OUT-0037</strain>
        <tissue evidence="4">Liver</tissue>
    </source>
</reference>
<evidence type="ECO:0000256" key="1">
    <source>
        <dbReference type="ARBA" id="ARBA00004123"/>
    </source>
</evidence>
<dbReference type="InterPro" id="IPR029021">
    <property type="entry name" value="Prot-tyrosine_phosphatase-like"/>
</dbReference>
<dbReference type="GO" id="GO:0004725">
    <property type="term" value="F:protein tyrosine phosphatase activity"/>
    <property type="evidence" value="ECO:0007669"/>
    <property type="project" value="InterPro"/>
</dbReference>
<dbReference type="Pfam" id="PF00102">
    <property type="entry name" value="Y_phosphatase"/>
    <property type="match status" value="1"/>
</dbReference>
<keyword evidence="2" id="KW-0539">Nucleus</keyword>
<dbReference type="EMBL" id="VZSR01000257">
    <property type="protein sequence ID" value="NWZ34449.1"/>
    <property type="molecule type" value="Genomic_DNA"/>
</dbReference>
<evidence type="ECO:0000256" key="2">
    <source>
        <dbReference type="ARBA" id="ARBA00023242"/>
    </source>
</evidence>
<feature type="domain" description="Tyrosine-protein phosphatase" evidence="3">
    <location>
        <begin position="2"/>
        <end position="34"/>
    </location>
</feature>
<evidence type="ECO:0000259" key="3">
    <source>
        <dbReference type="Pfam" id="PF00102"/>
    </source>
</evidence>
<dbReference type="PANTHER" id="PTHR46900:SF4">
    <property type="entry name" value="FERM AND PDZ DOMAIN CONTAINING 2"/>
    <property type="match status" value="1"/>
</dbReference>
<dbReference type="AlphaFoldDB" id="A0A7K7LV60"/>
<sequence length="43" mass="5268">QFNIEQIVRDLRDQRFGMIQTKDEYLFCYEVVLEVLQTLRAMD</sequence>
<dbReference type="InterPro" id="IPR000242">
    <property type="entry name" value="PTP_cat"/>
</dbReference>
<feature type="non-terminal residue" evidence="4">
    <location>
        <position position="1"/>
    </location>
</feature>
<evidence type="ECO:0000313" key="4">
    <source>
        <dbReference type="EMBL" id="NWZ34449.1"/>
    </source>
</evidence>
<dbReference type="GO" id="GO:0005634">
    <property type="term" value="C:nucleus"/>
    <property type="evidence" value="ECO:0007669"/>
    <property type="project" value="UniProtKB-SubCell"/>
</dbReference>
<accession>A0A7K7LV60</accession>
<keyword evidence="5" id="KW-1185">Reference proteome</keyword>
<comment type="subcellular location">
    <subcellularLocation>
        <location evidence="1">Nucleus</location>
    </subcellularLocation>
</comment>
<gene>
    <name evidence="4" type="primary">Ptpn20_0</name>
    <name evidence="4" type="ORF">BRAATR_R09470</name>
</gene>
<name>A0A7K7LV60_9PASS</name>
<dbReference type="InterPro" id="IPR052074">
    <property type="entry name" value="NonRcpt_TyrProt_Phosphatase"/>
</dbReference>
<organism evidence="4 5">
    <name type="scientific">Brachypodius melanocephalos</name>
    <name type="common">black-headed bulbul</name>
    <dbReference type="NCBI Taxonomy" id="3235156"/>
    <lineage>
        <taxon>Eukaryota</taxon>
        <taxon>Metazoa</taxon>
        <taxon>Chordata</taxon>
        <taxon>Craniata</taxon>
        <taxon>Vertebrata</taxon>
        <taxon>Euteleostomi</taxon>
        <taxon>Archelosauria</taxon>
        <taxon>Archosauria</taxon>
        <taxon>Dinosauria</taxon>
        <taxon>Saurischia</taxon>
        <taxon>Theropoda</taxon>
        <taxon>Coelurosauria</taxon>
        <taxon>Aves</taxon>
        <taxon>Neognathae</taxon>
        <taxon>Neoaves</taxon>
        <taxon>Telluraves</taxon>
        <taxon>Australaves</taxon>
        <taxon>Passeriformes</taxon>
        <taxon>Sylvioidea</taxon>
        <taxon>Pycnonotidae</taxon>
        <taxon>Brachypodius</taxon>
    </lineage>
</organism>
<feature type="non-terminal residue" evidence="4">
    <location>
        <position position="43"/>
    </location>
</feature>
<dbReference type="Proteomes" id="UP000540762">
    <property type="component" value="Unassembled WGS sequence"/>
</dbReference>
<comment type="caution">
    <text evidence="4">The sequence shown here is derived from an EMBL/GenBank/DDBJ whole genome shotgun (WGS) entry which is preliminary data.</text>
</comment>
<proteinExistence type="predicted"/>